<dbReference type="EMBL" id="CAJVPY010058998">
    <property type="protein sequence ID" value="CAG8820209.1"/>
    <property type="molecule type" value="Genomic_DNA"/>
</dbReference>
<evidence type="ECO:0000313" key="2">
    <source>
        <dbReference type="Proteomes" id="UP000789405"/>
    </source>
</evidence>
<reference evidence="1" key="1">
    <citation type="submission" date="2021-06" db="EMBL/GenBank/DDBJ databases">
        <authorList>
            <person name="Kallberg Y."/>
            <person name="Tangrot J."/>
            <person name="Rosling A."/>
        </authorList>
    </citation>
    <scope>NUCLEOTIDE SEQUENCE</scope>
    <source>
        <strain evidence="1">MA453B</strain>
    </source>
</reference>
<evidence type="ECO:0000313" key="1">
    <source>
        <dbReference type="EMBL" id="CAG8820209.1"/>
    </source>
</evidence>
<dbReference type="AlphaFoldDB" id="A0A9N9KAK1"/>
<proteinExistence type="predicted"/>
<feature type="non-terminal residue" evidence="1">
    <location>
        <position position="1"/>
    </location>
</feature>
<sequence>KDKSISVKTSSGREINLLNTFVISSDDSDSDIEKIEDSKPKNTLKK</sequence>
<organism evidence="1 2">
    <name type="scientific">Dentiscutata erythropus</name>
    <dbReference type="NCBI Taxonomy" id="1348616"/>
    <lineage>
        <taxon>Eukaryota</taxon>
        <taxon>Fungi</taxon>
        <taxon>Fungi incertae sedis</taxon>
        <taxon>Mucoromycota</taxon>
        <taxon>Glomeromycotina</taxon>
        <taxon>Glomeromycetes</taxon>
        <taxon>Diversisporales</taxon>
        <taxon>Gigasporaceae</taxon>
        <taxon>Dentiscutata</taxon>
    </lineage>
</organism>
<accession>A0A9N9KAK1</accession>
<comment type="caution">
    <text evidence="1">The sequence shown here is derived from an EMBL/GenBank/DDBJ whole genome shotgun (WGS) entry which is preliminary data.</text>
</comment>
<feature type="non-terminal residue" evidence="1">
    <location>
        <position position="46"/>
    </location>
</feature>
<gene>
    <name evidence="1" type="ORF">DERYTH_LOCUS26913</name>
</gene>
<dbReference type="Proteomes" id="UP000789405">
    <property type="component" value="Unassembled WGS sequence"/>
</dbReference>
<name>A0A9N9KAK1_9GLOM</name>
<keyword evidence="2" id="KW-1185">Reference proteome</keyword>
<protein>
    <submittedName>
        <fullName evidence="1">6421_t:CDS:1</fullName>
    </submittedName>
</protein>